<evidence type="ECO:0000256" key="1">
    <source>
        <dbReference type="ARBA" id="ARBA00022505"/>
    </source>
</evidence>
<dbReference type="PROSITE" id="PS51866">
    <property type="entry name" value="MOP"/>
    <property type="match status" value="1"/>
</dbReference>
<evidence type="ECO:0000313" key="5">
    <source>
        <dbReference type="Proteomes" id="UP000502996"/>
    </source>
</evidence>
<reference evidence="4 5" key="1">
    <citation type="submission" date="2020-02" db="EMBL/GenBank/DDBJ databases">
        <title>Full genome sequence of Nocardioides sp. R-3366.</title>
        <authorList>
            <person name="Im W.-T."/>
        </authorList>
    </citation>
    <scope>NUCLEOTIDE SEQUENCE [LARGE SCALE GENOMIC DNA]</scope>
    <source>
        <strain evidence="4 5">R-3366</strain>
    </source>
</reference>
<dbReference type="SUPFAM" id="SSF50331">
    <property type="entry name" value="MOP-like"/>
    <property type="match status" value="1"/>
</dbReference>
<name>A0A6G6W9F9_9ACTN</name>
<dbReference type="NCBIfam" id="TIGR00638">
    <property type="entry name" value="Mop"/>
    <property type="match status" value="1"/>
</dbReference>
<evidence type="ECO:0000256" key="2">
    <source>
        <dbReference type="PROSITE-ProRule" id="PRU01213"/>
    </source>
</evidence>
<dbReference type="KEGG" id="nano:G5V58_02735"/>
<dbReference type="InterPro" id="IPR005116">
    <property type="entry name" value="Transp-assoc_OB_typ1"/>
</dbReference>
<dbReference type="AlphaFoldDB" id="A0A6G6W9F9"/>
<dbReference type="Gene3D" id="2.40.50.100">
    <property type="match status" value="1"/>
</dbReference>
<keyword evidence="1 2" id="KW-0500">Molybdenum</keyword>
<protein>
    <submittedName>
        <fullName evidence="4">TOBE domain-containing protein</fullName>
    </submittedName>
</protein>
<dbReference type="RefSeq" id="WP_165228545.1">
    <property type="nucleotide sequence ID" value="NZ_CP049257.1"/>
</dbReference>
<accession>A0A6G6W9F9</accession>
<proteinExistence type="predicted"/>
<gene>
    <name evidence="4" type="ORF">G5V58_02735</name>
</gene>
<organism evidence="4 5">
    <name type="scientific">Nocardioides anomalus</name>
    <dbReference type="NCBI Taxonomy" id="2712223"/>
    <lineage>
        <taxon>Bacteria</taxon>
        <taxon>Bacillati</taxon>
        <taxon>Actinomycetota</taxon>
        <taxon>Actinomycetes</taxon>
        <taxon>Propionibacteriales</taxon>
        <taxon>Nocardioidaceae</taxon>
        <taxon>Nocardioides</taxon>
    </lineage>
</organism>
<evidence type="ECO:0000259" key="3">
    <source>
        <dbReference type="PROSITE" id="PS51866"/>
    </source>
</evidence>
<dbReference type="GO" id="GO:0015689">
    <property type="term" value="P:molybdate ion transport"/>
    <property type="evidence" value="ECO:0007669"/>
    <property type="project" value="InterPro"/>
</dbReference>
<dbReference type="Proteomes" id="UP000502996">
    <property type="component" value="Chromosome"/>
</dbReference>
<dbReference type="InterPro" id="IPR008995">
    <property type="entry name" value="Mo/tungstate-bd_C_term_dom"/>
</dbReference>
<dbReference type="Pfam" id="PF03459">
    <property type="entry name" value="TOBE"/>
    <property type="match status" value="1"/>
</dbReference>
<dbReference type="InterPro" id="IPR004606">
    <property type="entry name" value="Mop_domain"/>
</dbReference>
<dbReference type="EMBL" id="CP049257">
    <property type="protein sequence ID" value="QIG41839.1"/>
    <property type="molecule type" value="Genomic_DNA"/>
</dbReference>
<evidence type="ECO:0000313" key="4">
    <source>
        <dbReference type="EMBL" id="QIG41839.1"/>
    </source>
</evidence>
<feature type="domain" description="Mop" evidence="3">
    <location>
        <begin position="2"/>
        <end position="68"/>
    </location>
</feature>
<keyword evidence="5" id="KW-1185">Reference proteome</keyword>
<sequence length="70" mass="7187">MKLSTRNQLRGTVTGVTTGEAMAVVKVQLDGGETITSSITREAAEDLGLEPGSAVVVLIKSTEVGLGVED</sequence>